<keyword evidence="2" id="KW-1185">Reference proteome</keyword>
<protein>
    <submittedName>
        <fullName evidence="1">Uncharacterized protein</fullName>
    </submittedName>
</protein>
<dbReference type="Proteomes" id="UP001226577">
    <property type="component" value="Unassembled WGS sequence"/>
</dbReference>
<evidence type="ECO:0000313" key="2">
    <source>
        <dbReference type="Proteomes" id="UP001226577"/>
    </source>
</evidence>
<evidence type="ECO:0000313" key="1">
    <source>
        <dbReference type="EMBL" id="MDP9887662.1"/>
    </source>
</evidence>
<gene>
    <name evidence="1" type="ORF">J2X98_001240</name>
</gene>
<organism evidence="1 2">
    <name type="scientific">Pseudarthrobacter enclensis</name>
    <dbReference type="NCBI Taxonomy" id="993070"/>
    <lineage>
        <taxon>Bacteria</taxon>
        <taxon>Bacillati</taxon>
        <taxon>Actinomycetota</taxon>
        <taxon>Actinomycetes</taxon>
        <taxon>Micrococcales</taxon>
        <taxon>Micrococcaceae</taxon>
        <taxon>Pseudarthrobacter</taxon>
    </lineage>
</organism>
<accession>A0ABT9RR11</accession>
<reference evidence="1 2" key="1">
    <citation type="submission" date="2023-07" db="EMBL/GenBank/DDBJ databases">
        <title>Sorghum-associated microbial communities from plants grown in Nebraska, USA.</title>
        <authorList>
            <person name="Schachtman D."/>
        </authorList>
    </citation>
    <scope>NUCLEOTIDE SEQUENCE [LARGE SCALE GENOMIC DNA]</scope>
    <source>
        <strain evidence="1 2">CC222</strain>
    </source>
</reference>
<name>A0ABT9RR11_9MICC</name>
<comment type="caution">
    <text evidence="1">The sequence shown here is derived from an EMBL/GenBank/DDBJ whole genome shotgun (WGS) entry which is preliminary data.</text>
</comment>
<dbReference type="EMBL" id="JAUSRE010000005">
    <property type="protein sequence ID" value="MDP9887662.1"/>
    <property type="molecule type" value="Genomic_DNA"/>
</dbReference>
<proteinExistence type="predicted"/>
<sequence length="82" mass="9073">MESKESAELLLTVLKAHGSDVDAALNSVKDHFNGTYTVSRITEDHINLLTDANGYTVRSYRGNVRCKKIIEENPPPWAASRG</sequence>